<gene>
    <name evidence="2" type="ORF">DAERI_060028</name>
</gene>
<keyword evidence="3" id="KW-1185">Reference proteome</keyword>
<evidence type="ECO:0000313" key="2">
    <source>
        <dbReference type="EMBL" id="GBF05768.1"/>
    </source>
</evidence>
<keyword evidence="1" id="KW-1133">Transmembrane helix</keyword>
<keyword evidence="1" id="KW-0472">Membrane</keyword>
<dbReference type="RefSeq" id="WP_103129194.1">
    <property type="nucleotide sequence ID" value="NZ_BFAG01000006.1"/>
</dbReference>
<sequence length="134" mass="13604">MLQPLPRVTPACSPSAEVGRALLLSGGVALLAALGTAVLLGDPLLDMAGVLAGVTFSTCLSLSYDRWFALSFLPGLGLWAAFAGGAALVGLWLGLGLGEAPPPVLTWRLPLLGLTVALLSAALALRWGHPRPAA</sequence>
<reference evidence="3" key="1">
    <citation type="submission" date="2018-01" db="EMBL/GenBank/DDBJ databases">
        <title>Draft Genome Sequence of the Radioresistant Bacterium Deinococcus aerius TR0125, Isolated from the Higher Atmosphere above Japan.</title>
        <authorList>
            <person name="Satoh K."/>
            <person name="Arai H."/>
            <person name="Sanzen T."/>
            <person name="Kawaguchi Y."/>
            <person name="Hayashi H."/>
            <person name="Yokobori S."/>
            <person name="Yamagishi A."/>
            <person name="Oono Y."/>
            <person name="Narumi I."/>
        </authorList>
    </citation>
    <scope>NUCLEOTIDE SEQUENCE [LARGE SCALE GENOMIC DNA]</scope>
    <source>
        <strain evidence="3">TR0125</strain>
    </source>
</reference>
<protein>
    <submittedName>
        <fullName evidence="2">Uncharacterized protein</fullName>
    </submittedName>
</protein>
<feature type="transmembrane region" description="Helical" evidence="1">
    <location>
        <begin position="76"/>
        <end position="95"/>
    </location>
</feature>
<feature type="transmembrane region" description="Helical" evidence="1">
    <location>
        <begin position="107"/>
        <end position="125"/>
    </location>
</feature>
<dbReference type="EMBL" id="BFAG01000006">
    <property type="protein sequence ID" value="GBF05768.1"/>
    <property type="molecule type" value="Genomic_DNA"/>
</dbReference>
<comment type="caution">
    <text evidence="2">The sequence shown here is derived from an EMBL/GenBank/DDBJ whole genome shotgun (WGS) entry which is preliminary data.</text>
</comment>
<proteinExistence type="predicted"/>
<evidence type="ECO:0000313" key="3">
    <source>
        <dbReference type="Proteomes" id="UP000236569"/>
    </source>
</evidence>
<name>A0A2I9DHR8_9DEIO</name>
<evidence type="ECO:0000256" key="1">
    <source>
        <dbReference type="SAM" id="Phobius"/>
    </source>
</evidence>
<feature type="transmembrane region" description="Helical" evidence="1">
    <location>
        <begin position="47"/>
        <end position="64"/>
    </location>
</feature>
<keyword evidence="1" id="KW-0812">Transmembrane</keyword>
<accession>A0A2I9DHR8</accession>
<dbReference type="OrthoDB" id="9898209at2"/>
<dbReference type="Proteomes" id="UP000236569">
    <property type="component" value="Unassembled WGS sequence"/>
</dbReference>
<feature type="transmembrane region" description="Helical" evidence="1">
    <location>
        <begin position="21"/>
        <end position="41"/>
    </location>
</feature>
<dbReference type="AlphaFoldDB" id="A0A2I9DHR8"/>
<organism evidence="2 3">
    <name type="scientific">Deinococcus aerius</name>
    <dbReference type="NCBI Taxonomy" id="200253"/>
    <lineage>
        <taxon>Bacteria</taxon>
        <taxon>Thermotogati</taxon>
        <taxon>Deinococcota</taxon>
        <taxon>Deinococci</taxon>
        <taxon>Deinococcales</taxon>
        <taxon>Deinococcaceae</taxon>
        <taxon>Deinococcus</taxon>
    </lineage>
</organism>